<dbReference type="EMBL" id="AOSV01000012">
    <property type="protein sequence ID" value="EMG37873.1"/>
    <property type="molecule type" value="Genomic_DNA"/>
</dbReference>
<evidence type="ECO:0000256" key="1">
    <source>
        <dbReference type="ARBA" id="ARBA00022448"/>
    </source>
</evidence>
<dbReference type="RefSeq" id="WP_005985221.1">
    <property type="nucleotide sequence ID" value="NZ_AOSV01000012.1"/>
</dbReference>
<dbReference type="CDD" id="cd03293">
    <property type="entry name" value="ABC_NrtD_SsuB_transporters"/>
    <property type="match status" value="1"/>
</dbReference>
<keyword evidence="2" id="KW-0547">Nucleotide-binding</keyword>
<dbReference type="PANTHER" id="PTHR42788:SF13">
    <property type="entry name" value="ALIPHATIC SULFONATES IMPORT ATP-BINDING PROTEIN SSUB"/>
    <property type="match status" value="1"/>
</dbReference>
<keyword evidence="3" id="KW-0067">ATP-binding</keyword>
<dbReference type="InterPro" id="IPR003439">
    <property type="entry name" value="ABC_transporter-like_ATP-bd"/>
</dbReference>
<dbReference type="InterPro" id="IPR017871">
    <property type="entry name" value="ABC_transporter-like_CS"/>
</dbReference>
<dbReference type="InterPro" id="IPR050166">
    <property type="entry name" value="ABC_transporter_ATP-bind"/>
</dbReference>
<protein>
    <submittedName>
        <fullName evidence="5">ABC-type nitrate/sulfonate/bicarbonate transport system, ATPase component</fullName>
    </submittedName>
</protein>
<evidence type="ECO:0000256" key="3">
    <source>
        <dbReference type="ARBA" id="ARBA00022840"/>
    </source>
</evidence>
<dbReference type="OrthoDB" id="9809450at2"/>
<dbReference type="Gene3D" id="3.40.50.300">
    <property type="entry name" value="P-loop containing nucleotide triphosphate hydrolases"/>
    <property type="match status" value="1"/>
</dbReference>
<comment type="caution">
    <text evidence="5">The sequence shown here is derived from an EMBL/GenBank/DDBJ whole genome shotgun (WGS) entry which is preliminary data.</text>
</comment>
<dbReference type="SMART" id="SM00382">
    <property type="entry name" value="AAA"/>
    <property type="match status" value="1"/>
</dbReference>
<evidence type="ECO:0000256" key="2">
    <source>
        <dbReference type="ARBA" id="ARBA00022741"/>
    </source>
</evidence>
<keyword evidence="1" id="KW-0813">Transport</keyword>
<evidence type="ECO:0000259" key="4">
    <source>
        <dbReference type="PROSITE" id="PS50893"/>
    </source>
</evidence>
<dbReference type="AlphaFoldDB" id="M5Q311"/>
<name>M5Q311_DESAF</name>
<feature type="domain" description="ABC transporter" evidence="4">
    <location>
        <begin position="4"/>
        <end position="234"/>
    </location>
</feature>
<evidence type="ECO:0000313" key="6">
    <source>
        <dbReference type="Proteomes" id="UP000011922"/>
    </source>
</evidence>
<sequence>MLSIRSLGVAYQRNGQRTTVLDDISLDIDAGEFVSILGPSGCGKTTLLRCLAGLTMPTTGEILHNGARQAPGAGTAMVFQDYMNSLFPWKTVQDNVAFALHDRRLSRRERNEIALRQLATVGLAEHADRHPWELSGGMQQRVAIARALAREAGALLMDEPFASLDAQTRYTLEDLLLDVWRRYAQTVLFVTHDIDESIYLSDRIVVLGDNPGVIRGIVTVDLSRPRHQLNTRADSRFTDLRATIHDLLAVSGQT</sequence>
<dbReference type="SUPFAM" id="SSF52540">
    <property type="entry name" value="P-loop containing nucleoside triphosphate hydrolases"/>
    <property type="match status" value="1"/>
</dbReference>
<dbReference type="PROSITE" id="PS50893">
    <property type="entry name" value="ABC_TRANSPORTER_2"/>
    <property type="match status" value="1"/>
</dbReference>
<dbReference type="Proteomes" id="UP000011922">
    <property type="component" value="Unassembled WGS sequence"/>
</dbReference>
<reference evidence="5 6" key="1">
    <citation type="journal article" date="2013" name="Genome Announc.">
        <title>Draft Genome Sequence for Desulfovibrio africanus Strain PCS.</title>
        <authorList>
            <person name="Brown S.D."/>
            <person name="Utturkar S.M."/>
            <person name="Arkin A.P."/>
            <person name="Deutschbauer A.M."/>
            <person name="Elias D.A."/>
            <person name="Hazen T.C."/>
            <person name="Chakraborty R."/>
        </authorList>
    </citation>
    <scope>NUCLEOTIDE SEQUENCE [LARGE SCALE GENOMIC DNA]</scope>
    <source>
        <strain evidence="5 6">PCS</strain>
    </source>
</reference>
<evidence type="ECO:0000313" key="5">
    <source>
        <dbReference type="EMBL" id="EMG37873.1"/>
    </source>
</evidence>
<dbReference type="InterPro" id="IPR027417">
    <property type="entry name" value="P-loop_NTPase"/>
</dbReference>
<proteinExistence type="predicted"/>
<dbReference type="Pfam" id="PF00005">
    <property type="entry name" value="ABC_tran"/>
    <property type="match status" value="1"/>
</dbReference>
<organism evidence="5 6">
    <name type="scientific">Desulfocurvibacter africanus PCS</name>
    <dbReference type="NCBI Taxonomy" id="1262666"/>
    <lineage>
        <taxon>Bacteria</taxon>
        <taxon>Pseudomonadati</taxon>
        <taxon>Thermodesulfobacteriota</taxon>
        <taxon>Desulfovibrionia</taxon>
        <taxon>Desulfovibrionales</taxon>
        <taxon>Desulfovibrionaceae</taxon>
        <taxon>Desulfocurvibacter</taxon>
    </lineage>
</organism>
<dbReference type="InterPro" id="IPR003593">
    <property type="entry name" value="AAA+_ATPase"/>
</dbReference>
<accession>M5Q311</accession>
<dbReference type="PANTHER" id="PTHR42788">
    <property type="entry name" value="TAURINE IMPORT ATP-BINDING PROTEIN-RELATED"/>
    <property type="match status" value="1"/>
</dbReference>
<gene>
    <name evidence="5" type="ORF">PCS_01266</name>
</gene>
<dbReference type="GO" id="GO:0005524">
    <property type="term" value="F:ATP binding"/>
    <property type="evidence" value="ECO:0007669"/>
    <property type="project" value="UniProtKB-KW"/>
</dbReference>
<dbReference type="PROSITE" id="PS00211">
    <property type="entry name" value="ABC_TRANSPORTER_1"/>
    <property type="match status" value="1"/>
</dbReference>
<dbReference type="GO" id="GO:0016887">
    <property type="term" value="F:ATP hydrolysis activity"/>
    <property type="evidence" value="ECO:0007669"/>
    <property type="project" value="InterPro"/>
</dbReference>
<dbReference type="PATRIC" id="fig|1262666.3.peg.1286"/>